<dbReference type="CDD" id="cd07377">
    <property type="entry name" value="WHTH_GntR"/>
    <property type="match status" value="1"/>
</dbReference>
<keyword evidence="3" id="KW-0804">Transcription</keyword>
<evidence type="ECO:0000259" key="4">
    <source>
        <dbReference type="PROSITE" id="PS50949"/>
    </source>
</evidence>
<dbReference type="InterPro" id="IPR036388">
    <property type="entry name" value="WH-like_DNA-bd_sf"/>
</dbReference>
<comment type="caution">
    <text evidence="5">The sequence shown here is derived from an EMBL/GenBank/DDBJ whole genome shotgun (WGS) entry which is preliminary data.</text>
</comment>
<keyword evidence="6" id="KW-1185">Reference proteome</keyword>
<dbReference type="InterPro" id="IPR011711">
    <property type="entry name" value="GntR_C"/>
</dbReference>
<evidence type="ECO:0000256" key="3">
    <source>
        <dbReference type="ARBA" id="ARBA00023163"/>
    </source>
</evidence>
<evidence type="ECO:0000256" key="2">
    <source>
        <dbReference type="ARBA" id="ARBA00023125"/>
    </source>
</evidence>
<proteinExistence type="predicted"/>
<dbReference type="Proteomes" id="UP000680348">
    <property type="component" value="Unassembled WGS sequence"/>
</dbReference>
<dbReference type="PROSITE" id="PS50949">
    <property type="entry name" value="HTH_GNTR"/>
    <property type="match status" value="1"/>
</dbReference>
<dbReference type="Pfam" id="PF00392">
    <property type="entry name" value="GntR"/>
    <property type="match status" value="1"/>
</dbReference>
<keyword evidence="2" id="KW-0238">DNA-binding</keyword>
<dbReference type="GO" id="GO:0003677">
    <property type="term" value="F:DNA binding"/>
    <property type="evidence" value="ECO:0007669"/>
    <property type="project" value="UniProtKB-KW"/>
</dbReference>
<evidence type="ECO:0000313" key="6">
    <source>
        <dbReference type="Proteomes" id="UP000680348"/>
    </source>
</evidence>
<reference evidence="5" key="1">
    <citation type="submission" date="2021-04" db="EMBL/GenBank/DDBJ databases">
        <title>Pseudaminobacter soli sp. nov., isolated from paddy soil contaminated by heavy metals.</title>
        <authorList>
            <person name="Zhang K."/>
        </authorList>
    </citation>
    <scope>NUCLEOTIDE SEQUENCE</scope>
    <source>
        <strain evidence="5">19-2017</strain>
    </source>
</reference>
<dbReference type="AlphaFoldDB" id="A0A942E1P8"/>
<accession>A0A942E1P8</accession>
<dbReference type="PANTHER" id="PTHR43537">
    <property type="entry name" value="TRANSCRIPTIONAL REGULATOR, GNTR FAMILY"/>
    <property type="match status" value="1"/>
</dbReference>
<dbReference type="PRINTS" id="PR00035">
    <property type="entry name" value="HTHGNTR"/>
</dbReference>
<dbReference type="InterPro" id="IPR036390">
    <property type="entry name" value="WH_DNA-bd_sf"/>
</dbReference>
<dbReference type="Gene3D" id="1.10.10.10">
    <property type="entry name" value="Winged helix-like DNA-binding domain superfamily/Winged helix DNA-binding domain"/>
    <property type="match status" value="1"/>
</dbReference>
<keyword evidence="1" id="KW-0805">Transcription regulation</keyword>
<organism evidence="5 6">
    <name type="scientific">Pseudaminobacter soli</name>
    <name type="common">ex Zhang et al. 2022</name>
    <dbReference type="NCBI Taxonomy" id="2831468"/>
    <lineage>
        <taxon>Bacteria</taxon>
        <taxon>Pseudomonadati</taxon>
        <taxon>Pseudomonadota</taxon>
        <taxon>Alphaproteobacteria</taxon>
        <taxon>Hyphomicrobiales</taxon>
        <taxon>Phyllobacteriaceae</taxon>
        <taxon>Pseudaminobacter</taxon>
    </lineage>
</organism>
<dbReference type="EMBL" id="JAGWCR010000020">
    <property type="protein sequence ID" value="MBS3652154.1"/>
    <property type="molecule type" value="Genomic_DNA"/>
</dbReference>
<dbReference type="SMART" id="SM00345">
    <property type="entry name" value="HTH_GNTR"/>
    <property type="match status" value="1"/>
</dbReference>
<dbReference type="GO" id="GO:0003700">
    <property type="term" value="F:DNA-binding transcription factor activity"/>
    <property type="evidence" value="ECO:0007669"/>
    <property type="project" value="InterPro"/>
</dbReference>
<dbReference type="PANTHER" id="PTHR43537:SF44">
    <property type="entry name" value="GNTR FAMILY REGULATORY PROTEIN"/>
    <property type="match status" value="1"/>
</dbReference>
<dbReference type="SUPFAM" id="SSF46785">
    <property type="entry name" value="Winged helix' DNA-binding domain"/>
    <property type="match status" value="1"/>
</dbReference>
<dbReference type="Gene3D" id="1.20.120.530">
    <property type="entry name" value="GntR ligand-binding domain-like"/>
    <property type="match status" value="1"/>
</dbReference>
<gene>
    <name evidence="5" type="ORF">KEU06_26510</name>
</gene>
<dbReference type="SUPFAM" id="SSF48008">
    <property type="entry name" value="GntR ligand-binding domain-like"/>
    <property type="match status" value="1"/>
</dbReference>
<dbReference type="Pfam" id="PF07729">
    <property type="entry name" value="FCD"/>
    <property type="match status" value="1"/>
</dbReference>
<feature type="domain" description="HTH gntR-type" evidence="4">
    <location>
        <begin position="14"/>
        <end position="82"/>
    </location>
</feature>
<evidence type="ECO:0000313" key="5">
    <source>
        <dbReference type="EMBL" id="MBS3652154.1"/>
    </source>
</evidence>
<dbReference type="RefSeq" id="WP_188257734.1">
    <property type="nucleotide sequence ID" value="NZ_JABVCF010000020.1"/>
</dbReference>
<name>A0A942E1P8_9HYPH</name>
<sequence length="243" mass="26232">MGLLQTAISGQRVRSNHAHIVGSLGRDIVSGAIPSGATLPGDAELMARFGVSRTVLREALKTLAAKGLIVPRAGIGTRVTGRENWSLFDPDILNWHFDCGIDEAFLVHLSEIRLAFEPYAAALAAERATPEDIVRLDQLADDMGRVDHTPESHTLADLRFHLAVAEASRNPFLRSVGSLIEAALVGVFRLSSPTTDRQAVLDASQSHRAIVEAIRRRDRAGARAAMEAVIITGLERVRAALHS</sequence>
<dbReference type="InterPro" id="IPR008920">
    <property type="entry name" value="TF_FadR/GntR_C"/>
</dbReference>
<protein>
    <submittedName>
        <fullName evidence="5">FadR family transcriptional regulator</fullName>
    </submittedName>
</protein>
<dbReference type="SMART" id="SM00895">
    <property type="entry name" value="FCD"/>
    <property type="match status" value="1"/>
</dbReference>
<dbReference type="InterPro" id="IPR000524">
    <property type="entry name" value="Tscrpt_reg_HTH_GntR"/>
</dbReference>
<evidence type="ECO:0000256" key="1">
    <source>
        <dbReference type="ARBA" id="ARBA00023015"/>
    </source>
</evidence>